<dbReference type="Gene3D" id="3.40.1350.10">
    <property type="match status" value="1"/>
</dbReference>
<comment type="caution">
    <text evidence="1">The sequence shown here is derived from an EMBL/GenBank/DDBJ whole genome shotgun (WGS) entry which is preliminary data.</text>
</comment>
<dbReference type="Proteomes" id="UP001596388">
    <property type="component" value="Unassembled WGS sequence"/>
</dbReference>
<name>A0ABD5WQ20_9EURY</name>
<protein>
    <submittedName>
        <fullName evidence="1">Uncharacterized protein</fullName>
    </submittedName>
</protein>
<evidence type="ECO:0000313" key="1">
    <source>
        <dbReference type="EMBL" id="MFC7095679.1"/>
    </source>
</evidence>
<dbReference type="InterPro" id="IPR011856">
    <property type="entry name" value="tRNA_endonuc-like_dom_sf"/>
</dbReference>
<gene>
    <name evidence="1" type="ORF">ACFQKD_00030</name>
</gene>
<keyword evidence="2" id="KW-1185">Reference proteome</keyword>
<sequence length="361" mass="40089">MAQSQTASERAVEDVLAQLPEVLENVLPNIDPPLRLVERQQQLPSGRADLVFLAGEEVLLIELKVVEATEDHVSQLKGYKEDYDAVADNTEFAEGRTLYPVLLAPSIPSSVRTACRQSDLEAVTYEIGDVLDAFHDTIFSDLRQFQVKGDVTAVARFGLFNEYLRFLEDRDDPVSITDAASEYDRLGKGNSSSPRSRIRKFVQQADALGLTTEDSDGIYLTPRGEAYVAGGDEVESRWELTTEQAQVITDLLYDNVFFSDLTYSMAALLQSVFELSKNSHPVARDDIDDWYAKKVGKGSAWGERTRADAVRWVGNYLQELGLVTVVDGAFYITPEGYDVLAHVAIDEGKSLIRSTTTRNSV</sequence>
<dbReference type="EMBL" id="JBHTAG010000001">
    <property type="protein sequence ID" value="MFC7095679.1"/>
    <property type="molecule type" value="Genomic_DNA"/>
</dbReference>
<organism evidence="1 2">
    <name type="scientific">Halobaculum marinum</name>
    <dbReference type="NCBI Taxonomy" id="3031996"/>
    <lineage>
        <taxon>Archaea</taxon>
        <taxon>Methanobacteriati</taxon>
        <taxon>Methanobacteriota</taxon>
        <taxon>Stenosarchaea group</taxon>
        <taxon>Halobacteria</taxon>
        <taxon>Halobacteriales</taxon>
        <taxon>Haloferacaceae</taxon>
        <taxon>Halobaculum</taxon>
    </lineage>
</organism>
<reference evidence="1 2" key="1">
    <citation type="journal article" date="2019" name="Int. J. Syst. Evol. Microbiol.">
        <title>The Global Catalogue of Microorganisms (GCM) 10K type strain sequencing project: providing services to taxonomists for standard genome sequencing and annotation.</title>
        <authorList>
            <consortium name="The Broad Institute Genomics Platform"/>
            <consortium name="The Broad Institute Genome Sequencing Center for Infectious Disease"/>
            <person name="Wu L."/>
            <person name="Ma J."/>
        </authorList>
    </citation>
    <scope>NUCLEOTIDE SEQUENCE [LARGE SCALE GENOMIC DNA]</scope>
    <source>
        <strain evidence="1 2">DT55</strain>
    </source>
</reference>
<dbReference type="GeneID" id="79271887"/>
<dbReference type="AlphaFoldDB" id="A0ABD5WQ20"/>
<dbReference type="RefSeq" id="WP_276239657.1">
    <property type="nucleotide sequence ID" value="NZ_CP119991.1"/>
</dbReference>
<proteinExistence type="predicted"/>
<accession>A0ABD5WQ20</accession>
<evidence type="ECO:0000313" key="2">
    <source>
        <dbReference type="Proteomes" id="UP001596388"/>
    </source>
</evidence>